<name>A0ABT2W4Z1_9FLAO</name>
<comment type="caution">
    <text evidence="1">The sequence shown here is derived from an EMBL/GenBank/DDBJ whole genome shotgun (WGS) entry which is preliminary data.</text>
</comment>
<proteinExistence type="predicted"/>
<dbReference type="EMBL" id="JAOTEM010000001">
    <property type="protein sequence ID" value="MCU7617070.1"/>
    <property type="molecule type" value="Genomic_DNA"/>
</dbReference>
<accession>A0ABT2W4Z1</accession>
<keyword evidence="2" id="KW-1185">Reference proteome</keyword>
<evidence type="ECO:0000313" key="1">
    <source>
        <dbReference type="EMBL" id="MCU7617070.1"/>
    </source>
</evidence>
<reference evidence="2" key="1">
    <citation type="submission" date="2023-07" db="EMBL/GenBank/DDBJ databases">
        <title>Chryseobacterium sp. strain PBS4-4 Genome sequencing and assembly.</title>
        <authorList>
            <person name="Jung Y."/>
        </authorList>
    </citation>
    <scope>NUCLEOTIDE SEQUENCE [LARGE SCALE GENOMIC DNA]</scope>
    <source>
        <strain evidence="2">PBS4-4</strain>
    </source>
</reference>
<dbReference type="RefSeq" id="WP_263002487.1">
    <property type="nucleotide sequence ID" value="NZ_JAOTEM010000001.1"/>
</dbReference>
<sequence length="79" mass="9064">MKAPLKTVLVILGVIVYSCNDKKVQNKEITSNIYDTLESPSPEPEYLNDQKKYILLSITNINVQDINPVFLELLRDKKI</sequence>
<dbReference type="PROSITE" id="PS51257">
    <property type="entry name" value="PROKAR_LIPOPROTEIN"/>
    <property type="match status" value="1"/>
</dbReference>
<dbReference type="Proteomes" id="UP001208649">
    <property type="component" value="Unassembled WGS sequence"/>
</dbReference>
<evidence type="ECO:0000313" key="2">
    <source>
        <dbReference type="Proteomes" id="UP001208649"/>
    </source>
</evidence>
<organism evidence="1 2">
    <name type="scientific">Chryseobacterium edaphi</name>
    <dbReference type="NCBI Taxonomy" id="2976532"/>
    <lineage>
        <taxon>Bacteria</taxon>
        <taxon>Pseudomonadati</taxon>
        <taxon>Bacteroidota</taxon>
        <taxon>Flavobacteriia</taxon>
        <taxon>Flavobacteriales</taxon>
        <taxon>Weeksellaceae</taxon>
        <taxon>Chryseobacterium group</taxon>
        <taxon>Chryseobacterium</taxon>
    </lineage>
</organism>
<protein>
    <submittedName>
        <fullName evidence="1">Uncharacterized protein</fullName>
    </submittedName>
</protein>
<gene>
    <name evidence="1" type="ORF">NZ698_07665</name>
</gene>